<gene>
    <name evidence="1" type="ORF">UFOPK3967_03084</name>
</gene>
<sequence length="482" mass="49838">MAGFEEQSIIDIGGVVNARVLSRCEVADVNCENRTLPLGQAYSNDLNNLPSLVTVAPGMPDTDKGAIILTSDVDTYSNHAEYNGGVMAAGNELLAKNTFAWIGGVLNAQNPTEGYTSVTPTRWVDTRATAKIGPGGKLNVTIAGSTVGGVTIPADATGVVMNVTASRPDATESFITVYPTTTGANPNPNSSNLNFRAGVDIPNSVMVKIGDAGRITVYNDRGNVDVLIDVVGYFQADSGDRLNSTDPSRVLDTRNAIGSARAPIGEGESRTLQVTGGVVPNGASAVVLNVTASDGTRGGYLSVYPGDLTSVPNTSNLNFAANQTIANLVIVPLDQNGTVKVFNAFGTTAVLADVLGYFSSTGGSFAQLTPARLLDTRSAIGVSPAARLAAGNSLEFTVLGQGGVPAEGVRSVMLNVTAVAPTNTSWLTVYPNTVPNASNLNFVATQTIPNLVLAQVNAQGKVKIYNNLGAVDVLADVVAWFN</sequence>
<dbReference type="AlphaFoldDB" id="A0A6J7RC85"/>
<accession>A0A6J7RC85</accession>
<protein>
    <submittedName>
        <fullName evidence="1">Unannotated protein</fullName>
    </submittedName>
</protein>
<organism evidence="1">
    <name type="scientific">freshwater metagenome</name>
    <dbReference type="NCBI Taxonomy" id="449393"/>
    <lineage>
        <taxon>unclassified sequences</taxon>
        <taxon>metagenomes</taxon>
        <taxon>ecological metagenomes</taxon>
    </lineage>
</organism>
<reference evidence="1" key="1">
    <citation type="submission" date="2020-05" db="EMBL/GenBank/DDBJ databases">
        <authorList>
            <person name="Chiriac C."/>
            <person name="Salcher M."/>
            <person name="Ghai R."/>
            <person name="Kavagutti S V."/>
        </authorList>
    </citation>
    <scope>NUCLEOTIDE SEQUENCE</scope>
</reference>
<name>A0A6J7RC85_9ZZZZ</name>
<evidence type="ECO:0000313" key="1">
    <source>
        <dbReference type="EMBL" id="CAB5026374.1"/>
    </source>
</evidence>
<proteinExistence type="predicted"/>
<dbReference type="EMBL" id="CAFBOS010000306">
    <property type="protein sequence ID" value="CAB5026374.1"/>
    <property type="molecule type" value="Genomic_DNA"/>
</dbReference>